<dbReference type="STRING" id="485915.Dret_2146"/>
<evidence type="ECO:0000313" key="1">
    <source>
        <dbReference type="EMBL" id="ACV69430.1"/>
    </source>
</evidence>
<organism evidence="1 2">
    <name type="scientific">Desulfohalobium retbaense (strain ATCC 49708 / DSM 5692 / JCM 16813 / HR100)</name>
    <dbReference type="NCBI Taxonomy" id="485915"/>
    <lineage>
        <taxon>Bacteria</taxon>
        <taxon>Pseudomonadati</taxon>
        <taxon>Thermodesulfobacteriota</taxon>
        <taxon>Desulfovibrionia</taxon>
        <taxon>Desulfovibrionales</taxon>
        <taxon>Desulfohalobiaceae</taxon>
        <taxon>Desulfohalobium</taxon>
    </lineage>
</organism>
<name>C8X4T3_DESRD</name>
<dbReference type="EMBL" id="CP001734">
    <property type="protein sequence ID" value="ACV69430.1"/>
    <property type="molecule type" value="Genomic_DNA"/>
</dbReference>
<dbReference type="KEGG" id="drt:Dret_2146"/>
<dbReference type="Proteomes" id="UP000001052">
    <property type="component" value="Chromosome"/>
</dbReference>
<accession>C8X4T3</accession>
<evidence type="ECO:0000313" key="2">
    <source>
        <dbReference type="Proteomes" id="UP000001052"/>
    </source>
</evidence>
<protein>
    <submittedName>
        <fullName evidence="1">Uncharacterized protein</fullName>
    </submittedName>
</protein>
<gene>
    <name evidence="1" type="ordered locus">Dret_2146</name>
</gene>
<keyword evidence="2" id="KW-1185">Reference proteome</keyword>
<proteinExistence type="predicted"/>
<sequence>MHLASFFYTPTPPPRKSFLKLRLMDAAPVS</sequence>
<reference evidence="2" key="1">
    <citation type="submission" date="2009-09" db="EMBL/GenBank/DDBJ databases">
        <title>The complete chromosome of Desulfohalobium retbaense DSM 5692.</title>
        <authorList>
            <consortium name="US DOE Joint Genome Institute (JGI-PGF)"/>
            <person name="Lucas S."/>
            <person name="Copeland A."/>
            <person name="Lapidus A."/>
            <person name="Glavina del Rio T."/>
            <person name="Dalin E."/>
            <person name="Tice H."/>
            <person name="Bruce D."/>
            <person name="Goodwin L."/>
            <person name="Pitluck S."/>
            <person name="Kyrpides N."/>
            <person name="Mavromatis K."/>
            <person name="Ivanova N."/>
            <person name="Mikhailova N."/>
            <person name="Munk A.C."/>
            <person name="Brettin T."/>
            <person name="Detter J.C."/>
            <person name="Han C."/>
            <person name="Tapia R."/>
            <person name="Larimer F."/>
            <person name="Land M."/>
            <person name="Hauser L."/>
            <person name="Markowitz V."/>
            <person name="Cheng J.-F."/>
            <person name="Hugenholtz P."/>
            <person name="Woyke T."/>
            <person name="Wu D."/>
            <person name="Spring S."/>
            <person name="Klenk H.-P."/>
            <person name="Eisen J.A."/>
        </authorList>
    </citation>
    <scope>NUCLEOTIDE SEQUENCE [LARGE SCALE GENOMIC DNA]</scope>
    <source>
        <strain evidence="2">DSM 5692</strain>
    </source>
</reference>
<dbReference type="HOGENOM" id="CLU_3403184_0_0_7"/>
<reference evidence="1 2" key="2">
    <citation type="journal article" date="2010" name="Stand. Genomic Sci.">
        <title>Complete genome sequence of Desulfohalobium retbaense type strain (HR(100)).</title>
        <authorList>
            <person name="Spring S."/>
            <person name="Nolan M."/>
            <person name="Lapidus A."/>
            <person name="Glavina Del Rio T."/>
            <person name="Copeland A."/>
            <person name="Tice H."/>
            <person name="Cheng J.F."/>
            <person name="Lucas S."/>
            <person name="Land M."/>
            <person name="Chen F."/>
            <person name="Bruce D."/>
            <person name="Goodwin L."/>
            <person name="Pitluck S."/>
            <person name="Ivanova N."/>
            <person name="Mavromatis K."/>
            <person name="Mikhailova N."/>
            <person name="Pati A."/>
            <person name="Chen A."/>
            <person name="Palaniappan K."/>
            <person name="Hauser L."/>
            <person name="Chang Y.J."/>
            <person name="Jeffries C.D."/>
            <person name="Munk C."/>
            <person name="Kiss H."/>
            <person name="Chain P."/>
            <person name="Han C."/>
            <person name="Brettin T."/>
            <person name="Detter J.C."/>
            <person name="Schuler E."/>
            <person name="Goker M."/>
            <person name="Rohde M."/>
            <person name="Bristow J."/>
            <person name="Eisen J.A."/>
            <person name="Markowitz V."/>
            <person name="Hugenholtz P."/>
            <person name="Kyrpides N.C."/>
            <person name="Klenk H.P."/>
        </authorList>
    </citation>
    <scope>NUCLEOTIDE SEQUENCE [LARGE SCALE GENOMIC DNA]</scope>
    <source>
        <strain evidence="1 2">DSM 5692</strain>
    </source>
</reference>
<dbReference type="AlphaFoldDB" id="C8X4T3"/>